<accession>A0ABQ3FR45</accession>
<proteinExistence type="predicted"/>
<organism evidence="2 3">
    <name type="scientific">Kushneria pakistanensis</name>
    <dbReference type="NCBI Taxonomy" id="1508770"/>
    <lineage>
        <taxon>Bacteria</taxon>
        <taxon>Pseudomonadati</taxon>
        <taxon>Pseudomonadota</taxon>
        <taxon>Gammaproteobacteria</taxon>
        <taxon>Oceanospirillales</taxon>
        <taxon>Halomonadaceae</taxon>
        <taxon>Kushneria</taxon>
    </lineage>
</organism>
<gene>
    <name evidence="2" type="ORF">GCM10010082_31870</name>
</gene>
<feature type="region of interest" description="Disordered" evidence="1">
    <location>
        <begin position="37"/>
        <end position="60"/>
    </location>
</feature>
<evidence type="ECO:0000313" key="3">
    <source>
        <dbReference type="Proteomes" id="UP000604243"/>
    </source>
</evidence>
<dbReference type="Proteomes" id="UP000604243">
    <property type="component" value="Unassembled WGS sequence"/>
</dbReference>
<comment type="caution">
    <text evidence="2">The sequence shown here is derived from an EMBL/GenBank/DDBJ whole genome shotgun (WGS) entry which is preliminary data.</text>
</comment>
<keyword evidence="3" id="KW-1185">Reference proteome</keyword>
<sequence>MFHRFHCDPCAGVGYLQRDNSQPVDLLAAGILSRHRQSSSRQQFETTPDTWTLRGDYRGD</sequence>
<protein>
    <submittedName>
        <fullName evidence="2">Uncharacterized protein</fullName>
    </submittedName>
</protein>
<dbReference type="EMBL" id="BMZM01000006">
    <property type="protein sequence ID" value="GHC34748.1"/>
    <property type="molecule type" value="Genomic_DNA"/>
</dbReference>
<evidence type="ECO:0000256" key="1">
    <source>
        <dbReference type="SAM" id="MobiDB-lite"/>
    </source>
</evidence>
<reference evidence="3" key="1">
    <citation type="journal article" date="2019" name="Int. J. Syst. Evol. Microbiol.">
        <title>The Global Catalogue of Microorganisms (GCM) 10K type strain sequencing project: providing services to taxonomists for standard genome sequencing and annotation.</title>
        <authorList>
            <consortium name="The Broad Institute Genomics Platform"/>
            <consortium name="The Broad Institute Genome Sequencing Center for Infectious Disease"/>
            <person name="Wu L."/>
            <person name="Ma J."/>
        </authorList>
    </citation>
    <scope>NUCLEOTIDE SEQUENCE [LARGE SCALE GENOMIC DNA]</scope>
    <source>
        <strain evidence="3">KCTC 42082</strain>
    </source>
</reference>
<name>A0ABQ3FR45_9GAMM</name>
<evidence type="ECO:0000313" key="2">
    <source>
        <dbReference type="EMBL" id="GHC34748.1"/>
    </source>
</evidence>